<keyword evidence="7 8" id="KW-0472">Membrane</keyword>
<feature type="transmembrane region" description="Helical" evidence="8">
    <location>
        <begin position="214"/>
        <end position="235"/>
    </location>
</feature>
<feature type="transmembrane region" description="Helical" evidence="8">
    <location>
        <begin position="63"/>
        <end position="86"/>
    </location>
</feature>
<keyword evidence="6 8" id="KW-1133">Transmembrane helix</keyword>
<gene>
    <name evidence="9" type="primary">murJ</name>
    <name evidence="9" type="ORF">ACFO3F_14565</name>
</gene>
<reference evidence="10" key="1">
    <citation type="journal article" date="2019" name="Int. J. Syst. Evol. Microbiol.">
        <title>The Global Catalogue of Microorganisms (GCM) 10K type strain sequencing project: providing services to taxonomists for standard genome sequencing and annotation.</title>
        <authorList>
            <consortium name="The Broad Institute Genomics Platform"/>
            <consortium name="The Broad Institute Genome Sequencing Center for Infectious Disease"/>
            <person name="Wu L."/>
            <person name="Ma J."/>
        </authorList>
    </citation>
    <scope>NUCLEOTIDE SEQUENCE [LARGE SCALE GENOMIC DNA]</scope>
    <source>
        <strain evidence="10">JCM 3369</strain>
    </source>
</reference>
<dbReference type="EMBL" id="JBHSGF010000012">
    <property type="protein sequence ID" value="MFC4556474.1"/>
    <property type="molecule type" value="Genomic_DNA"/>
</dbReference>
<feature type="transmembrane region" description="Helical" evidence="8">
    <location>
        <begin position="339"/>
        <end position="362"/>
    </location>
</feature>
<evidence type="ECO:0000256" key="7">
    <source>
        <dbReference type="ARBA" id="ARBA00023136"/>
    </source>
</evidence>
<evidence type="ECO:0000256" key="8">
    <source>
        <dbReference type="SAM" id="Phobius"/>
    </source>
</evidence>
<dbReference type="InterPro" id="IPR006311">
    <property type="entry name" value="TAT_signal"/>
</dbReference>
<dbReference type="PROSITE" id="PS51318">
    <property type="entry name" value="TAT"/>
    <property type="match status" value="1"/>
</dbReference>
<evidence type="ECO:0000313" key="10">
    <source>
        <dbReference type="Proteomes" id="UP001595955"/>
    </source>
</evidence>
<feature type="transmembrane region" description="Helical" evidence="8">
    <location>
        <begin position="171"/>
        <end position="194"/>
    </location>
</feature>
<keyword evidence="3 8" id="KW-0812">Transmembrane</keyword>
<proteinExistence type="predicted"/>
<feature type="transmembrane region" description="Helical" evidence="8">
    <location>
        <begin position="403"/>
        <end position="427"/>
    </location>
</feature>
<feature type="transmembrane region" description="Helical" evidence="8">
    <location>
        <begin position="98"/>
        <end position="123"/>
    </location>
</feature>
<feature type="transmembrane region" description="Helical" evidence="8">
    <location>
        <begin position="143"/>
        <end position="164"/>
    </location>
</feature>
<evidence type="ECO:0000256" key="5">
    <source>
        <dbReference type="ARBA" id="ARBA00022984"/>
    </source>
</evidence>
<feature type="transmembrane region" description="Helical" evidence="8">
    <location>
        <begin position="12"/>
        <end position="30"/>
    </location>
</feature>
<evidence type="ECO:0000256" key="6">
    <source>
        <dbReference type="ARBA" id="ARBA00022989"/>
    </source>
</evidence>
<dbReference type="PANTHER" id="PTHR47019:SF1">
    <property type="entry name" value="LIPID II FLIPPASE MURJ"/>
    <property type="match status" value="1"/>
</dbReference>
<keyword evidence="2" id="KW-1003">Cell membrane</keyword>
<feature type="transmembrane region" description="Helical" evidence="8">
    <location>
        <begin position="299"/>
        <end position="318"/>
    </location>
</feature>
<dbReference type="PANTHER" id="PTHR47019">
    <property type="entry name" value="LIPID II FLIPPASE MURJ"/>
    <property type="match status" value="1"/>
</dbReference>
<evidence type="ECO:0000256" key="4">
    <source>
        <dbReference type="ARBA" id="ARBA00022960"/>
    </source>
</evidence>
<dbReference type="PRINTS" id="PR01806">
    <property type="entry name" value="VIRFACTRMVIN"/>
</dbReference>
<dbReference type="InterPro" id="IPR004268">
    <property type="entry name" value="MurJ"/>
</dbReference>
<evidence type="ECO:0000256" key="2">
    <source>
        <dbReference type="ARBA" id="ARBA00022475"/>
    </source>
</evidence>
<name>A0ABV9DFC1_9MICO</name>
<dbReference type="InterPro" id="IPR051050">
    <property type="entry name" value="Lipid_II_flippase_MurJ/MviN"/>
</dbReference>
<dbReference type="RefSeq" id="WP_222928710.1">
    <property type="nucleotide sequence ID" value="NZ_CP033325.1"/>
</dbReference>
<feature type="transmembrane region" description="Helical" evidence="8">
    <location>
        <begin position="374"/>
        <end position="391"/>
    </location>
</feature>
<feature type="transmembrane region" description="Helical" evidence="8">
    <location>
        <begin position="256"/>
        <end position="279"/>
    </location>
</feature>
<keyword evidence="5" id="KW-0573">Peptidoglycan synthesis</keyword>
<accession>A0ABV9DFC1</accession>
<feature type="transmembrane region" description="Helical" evidence="8">
    <location>
        <begin position="439"/>
        <end position="459"/>
    </location>
</feature>
<comment type="subcellular location">
    <subcellularLocation>
        <location evidence="1">Cell membrane</location>
        <topology evidence="1">Multi-pass membrane protein</topology>
    </subcellularLocation>
</comment>
<organism evidence="9 10">
    <name type="scientific">Georgenia faecalis</name>
    <dbReference type="NCBI Taxonomy" id="2483799"/>
    <lineage>
        <taxon>Bacteria</taxon>
        <taxon>Bacillati</taxon>
        <taxon>Actinomycetota</taxon>
        <taxon>Actinomycetes</taxon>
        <taxon>Micrococcales</taxon>
        <taxon>Bogoriellaceae</taxon>
        <taxon>Georgenia</taxon>
    </lineage>
</organism>
<comment type="caution">
    <text evidence="9">The sequence shown here is derived from an EMBL/GenBank/DDBJ whole genome shotgun (WGS) entry which is preliminary data.</text>
</comment>
<protein>
    <submittedName>
        <fullName evidence="9">Murein biosynthesis integral membrane protein MurJ</fullName>
    </submittedName>
</protein>
<feature type="transmembrane region" description="Helical" evidence="8">
    <location>
        <begin position="502"/>
        <end position="526"/>
    </location>
</feature>
<keyword evidence="10" id="KW-1185">Reference proteome</keyword>
<feature type="transmembrane region" description="Helical" evidence="8">
    <location>
        <begin position="471"/>
        <end position="490"/>
    </location>
</feature>
<evidence type="ECO:0000313" key="9">
    <source>
        <dbReference type="EMBL" id="MFC4556474.1"/>
    </source>
</evidence>
<evidence type="ECO:0000256" key="1">
    <source>
        <dbReference type="ARBA" id="ARBA00004651"/>
    </source>
</evidence>
<dbReference type="Proteomes" id="UP001595955">
    <property type="component" value="Unassembled WGS sequence"/>
</dbReference>
<dbReference type="Pfam" id="PF03023">
    <property type="entry name" value="MurJ"/>
    <property type="match status" value="1"/>
</dbReference>
<keyword evidence="4" id="KW-0133">Cell shape</keyword>
<sequence length="538" mass="54335">MSERTRRRLTRGVGTVAGAAGMIAVITMASRAVGFGRWFAQAATLGDSATANAYASANLLPNVLFEVAAGGALAGTVVPLLAAPLARHLRGDVDRIASALLSWTLLALVPLGILVAVLAGPIVSLLPNSAGSDVEVQREVATFFLRIFAVQIPLYGVGVVLSGILQAQRRFLLPALAPLASSVVVIATYLLFGVLGEGLADSPGRLPPLALETLAWGTTAGVAAMSLPLAVPVLRSGIRLRPTLHFPPGVAPRARHLAAAGIGALLAQQVSVVVVLVLARAGGVEGTITIFQYAQAVYYLPYAVLAVPVATAVFPRLAESAAEEDRSDFVRMSARTTRVVVAAASAGVALLVAGAPAATALFSVRGTMEGMTTAITWLAPGVVGYALVFHVSRCLYTVDRGRAAVLATAAGWLTVAVASAVAVRVLAPDGGDGPGTLQGLAIGSSVGMVVAGVALLLALRRVTGALPGLGRTVVVAGAGAVVGAVAGRWVTEAMLGAVAPQLLGAVVAACLGCLVGGGVVLAACALGDRSVLRVRQWT</sequence>
<evidence type="ECO:0000256" key="3">
    <source>
        <dbReference type="ARBA" id="ARBA00022692"/>
    </source>
</evidence>